<gene>
    <name evidence="1" type="ORF">AGR7C_Lc220063</name>
</gene>
<name>A0A1S7RS25_9HYPH</name>
<evidence type="ECO:0000313" key="2">
    <source>
        <dbReference type="Proteomes" id="UP000191987"/>
    </source>
</evidence>
<protein>
    <submittedName>
        <fullName evidence="1">Uncharacterized protein</fullName>
    </submittedName>
</protein>
<dbReference type="Proteomes" id="UP000191987">
    <property type="component" value="Unassembled WGS sequence"/>
</dbReference>
<proteinExistence type="predicted"/>
<dbReference type="AlphaFoldDB" id="A0A1S7RS25"/>
<sequence length="21" mass="2328">MPRLASLKNEVLTALHNAHVI</sequence>
<accession>A0A1S7RS25</accession>
<organism evidence="1 2">
    <name type="scientific">Agrobacterium deltaense Zutra 3/1</name>
    <dbReference type="NCBI Taxonomy" id="1183427"/>
    <lineage>
        <taxon>Bacteria</taxon>
        <taxon>Pseudomonadati</taxon>
        <taxon>Pseudomonadota</taxon>
        <taxon>Alphaproteobacteria</taxon>
        <taxon>Hyphomicrobiales</taxon>
        <taxon>Rhizobiaceae</taxon>
        <taxon>Rhizobium/Agrobacterium group</taxon>
        <taxon>Agrobacterium</taxon>
    </lineage>
</organism>
<dbReference type="EMBL" id="FBWG01000041">
    <property type="protein sequence ID" value="CUX56630.1"/>
    <property type="molecule type" value="Genomic_DNA"/>
</dbReference>
<reference evidence="1 2" key="1">
    <citation type="submission" date="2016-01" db="EMBL/GenBank/DDBJ databases">
        <authorList>
            <person name="Oliw E.H."/>
        </authorList>
    </citation>
    <scope>NUCLEOTIDE SEQUENCE [LARGE SCALE GENOMIC DNA]</scope>
    <source>
        <strain evidence="1 2">Zutra 3-1</strain>
    </source>
</reference>
<evidence type="ECO:0000313" key="1">
    <source>
        <dbReference type="EMBL" id="CUX56630.1"/>
    </source>
</evidence>